<evidence type="ECO:0008006" key="5">
    <source>
        <dbReference type="Google" id="ProtNLM"/>
    </source>
</evidence>
<feature type="region of interest" description="Disordered" evidence="1">
    <location>
        <begin position="209"/>
        <end position="290"/>
    </location>
</feature>
<evidence type="ECO:0000256" key="1">
    <source>
        <dbReference type="SAM" id="MobiDB-lite"/>
    </source>
</evidence>
<reference evidence="2" key="1">
    <citation type="submission" date="2023-07" db="EMBL/GenBank/DDBJ databases">
        <title>A chromosome-level genome assembly of Lolium multiflorum.</title>
        <authorList>
            <person name="Chen Y."/>
            <person name="Copetti D."/>
            <person name="Kolliker R."/>
            <person name="Studer B."/>
        </authorList>
    </citation>
    <scope>NUCLEOTIDE SEQUENCE</scope>
    <source>
        <strain evidence="2">02402/16</strain>
        <tissue evidence="2">Leaf</tissue>
    </source>
</reference>
<feature type="compositionally biased region" description="Polar residues" evidence="1">
    <location>
        <begin position="438"/>
        <end position="449"/>
    </location>
</feature>
<name>A0AAD8U869_LOLMU</name>
<feature type="compositionally biased region" description="Low complexity" evidence="1">
    <location>
        <begin position="417"/>
        <end position="434"/>
    </location>
</feature>
<evidence type="ECO:0000313" key="4">
    <source>
        <dbReference type="Proteomes" id="UP001231189"/>
    </source>
</evidence>
<evidence type="ECO:0000313" key="3">
    <source>
        <dbReference type="EMBL" id="KAK1699479.1"/>
    </source>
</evidence>
<feature type="compositionally biased region" description="Basic and acidic residues" evidence="1">
    <location>
        <begin position="239"/>
        <end position="265"/>
    </location>
</feature>
<feature type="compositionally biased region" description="Gly residues" evidence="1">
    <location>
        <begin position="276"/>
        <end position="288"/>
    </location>
</feature>
<gene>
    <name evidence="2" type="ORF">QYE76_016114</name>
    <name evidence="3" type="ORF">QYE76_016176</name>
</gene>
<dbReference type="EMBL" id="JAUUTY010000001">
    <property type="protein sequence ID" value="KAK1699479.1"/>
    <property type="molecule type" value="Genomic_DNA"/>
</dbReference>
<organism evidence="2 4">
    <name type="scientific">Lolium multiflorum</name>
    <name type="common">Italian ryegrass</name>
    <name type="synonym">Lolium perenne subsp. multiflorum</name>
    <dbReference type="NCBI Taxonomy" id="4521"/>
    <lineage>
        <taxon>Eukaryota</taxon>
        <taxon>Viridiplantae</taxon>
        <taxon>Streptophyta</taxon>
        <taxon>Embryophyta</taxon>
        <taxon>Tracheophyta</taxon>
        <taxon>Spermatophyta</taxon>
        <taxon>Magnoliopsida</taxon>
        <taxon>Liliopsida</taxon>
        <taxon>Poales</taxon>
        <taxon>Poaceae</taxon>
        <taxon>BOP clade</taxon>
        <taxon>Pooideae</taxon>
        <taxon>Poodae</taxon>
        <taxon>Poeae</taxon>
        <taxon>Poeae Chloroplast Group 2 (Poeae type)</taxon>
        <taxon>Loliodinae</taxon>
        <taxon>Loliinae</taxon>
        <taxon>Lolium</taxon>
    </lineage>
</organism>
<feature type="compositionally biased region" description="Low complexity" evidence="1">
    <location>
        <begin position="374"/>
        <end position="384"/>
    </location>
</feature>
<keyword evidence="4" id="KW-1185">Reference proteome</keyword>
<dbReference type="EMBL" id="JAUUTY010000001">
    <property type="protein sequence ID" value="KAK1699417.1"/>
    <property type="molecule type" value="Genomic_DNA"/>
</dbReference>
<proteinExistence type="predicted"/>
<dbReference type="PANTHER" id="PTHR47481">
    <property type="match status" value="1"/>
</dbReference>
<comment type="caution">
    <text evidence="2">The sequence shown here is derived from an EMBL/GenBank/DDBJ whole genome shotgun (WGS) entry which is preliminary data.</text>
</comment>
<dbReference type="AlphaFoldDB" id="A0AAD8U869"/>
<dbReference type="PANTHER" id="PTHR47481:SF31">
    <property type="entry name" value="OS01G0873500 PROTEIN"/>
    <property type="match status" value="1"/>
</dbReference>
<protein>
    <recommendedName>
        <fullName evidence="5">Retrotransposon Copia-like N-terminal domain-containing protein</fullName>
    </recommendedName>
</protein>
<dbReference type="Pfam" id="PF14223">
    <property type="entry name" value="Retrotran_gag_2"/>
    <property type="match status" value="1"/>
</dbReference>
<feature type="region of interest" description="Disordered" evidence="1">
    <location>
        <begin position="368"/>
        <end position="473"/>
    </location>
</feature>
<feature type="compositionally biased region" description="Low complexity" evidence="1">
    <location>
        <begin position="451"/>
        <end position="463"/>
    </location>
</feature>
<evidence type="ECO:0000313" key="2">
    <source>
        <dbReference type="EMBL" id="KAK1699417.1"/>
    </source>
</evidence>
<sequence length="548" mass="59260">MASSSTNVGSLLGHPPMEKLTRNNHLLWKAQIMPALRGARMLGIVDGKEPAPPETITAEKDGKATLAPNPAYDTWLTRDQQVLSYLLGALSPEILALAVGMEHAAEVWELVNSMYTSRSKANVTHLRAALSNTKKLNMDADQYVAKMKGFATELIAAGRSIDDDELRDHILNGLDEEYDGVFALVNAMTNCTVSDLHDLIRASDMRKKMLSGGDPKGFESSVNSASRGRGNYKKNYHGRPRDREEDRWRNGGGGRPRDREEDRWRNGGGGRRHPQGGYGRGRGRGGGPPRFRDDTMCQICKKDGHAASTCWWRYADKDNNNDREVNAAYGVDTNWYSDTGATDHITGNLEKLMIRDQYHGKDKIHTANGEENLEQNNQELSQNSTRTTGYFMPEENNGPNSTADLVTGGDDSGATNSGAGSPPSRASSAAAVSHAAEDQSTPTRGQSGADTPASGRATSAPAGPAGGSGTTPGLLHAVAYRAWARERGHARDQPDSGDDCVVIEPKFFRVIFRGARNRVAPGTLHGILCSARSCITSCGTHTSSTRNP</sequence>
<dbReference type="Proteomes" id="UP001231189">
    <property type="component" value="Unassembled WGS sequence"/>
</dbReference>
<accession>A0AAD8U869</accession>